<reference evidence="1" key="2">
    <citation type="submission" date="2025-09" db="UniProtKB">
        <authorList>
            <consortium name="EnsemblPlants"/>
        </authorList>
    </citation>
    <scope>IDENTIFICATION</scope>
</reference>
<dbReference type="EnsemblPlants" id="AVESA.00010b.r2.3CG0482150.1">
    <property type="protein sequence ID" value="AVESA.00010b.r2.3CG0482150.1.CDS.1"/>
    <property type="gene ID" value="AVESA.00010b.r2.3CG0482150"/>
</dbReference>
<protein>
    <submittedName>
        <fullName evidence="1">Uncharacterized protein</fullName>
    </submittedName>
</protein>
<organism evidence="1 2">
    <name type="scientific">Avena sativa</name>
    <name type="common">Oat</name>
    <dbReference type="NCBI Taxonomy" id="4498"/>
    <lineage>
        <taxon>Eukaryota</taxon>
        <taxon>Viridiplantae</taxon>
        <taxon>Streptophyta</taxon>
        <taxon>Embryophyta</taxon>
        <taxon>Tracheophyta</taxon>
        <taxon>Spermatophyta</taxon>
        <taxon>Magnoliopsida</taxon>
        <taxon>Liliopsida</taxon>
        <taxon>Poales</taxon>
        <taxon>Poaceae</taxon>
        <taxon>BOP clade</taxon>
        <taxon>Pooideae</taxon>
        <taxon>Poodae</taxon>
        <taxon>Poeae</taxon>
        <taxon>Poeae Chloroplast Group 1 (Aveneae type)</taxon>
        <taxon>Aveninae</taxon>
        <taxon>Avena</taxon>
    </lineage>
</organism>
<dbReference type="Proteomes" id="UP001732700">
    <property type="component" value="Chromosome 3C"/>
</dbReference>
<evidence type="ECO:0000313" key="1">
    <source>
        <dbReference type="EnsemblPlants" id="AVESA.00010b.r2.3CG0482150.1.CDS.1"/>
    </source>
</evidence>
<proteinExistence type="predicted"/>
<name>A0ACD5VPV2_AVESA</name>
<reference evidence="1" key="1">
    <citation type="submission" date="2021-05" db="EMBL/GenBank/DDBJ databases">
        <authorList>
            <person name="Scholz U."/>
            <person name="Mascher M."/>
            <person name="Fiebig A."/>
        </authorList>
    </citation>
    <scope>NUCLEOTIDE SEQUENCE [LARGE SCALE GENOMIC DNA]</scope>
</reference>
<sequence length="199" mass="22086">MHPRSIAEKVLAYIRMINLHLYKPTPSHGRETTASILKWSPPPAGTVMVNVDAAMFNQSRRMGVGVVIRDHTGKCLAACSEHHEEVATPEIAEAVAMRRALIFVAEEGLANVIVSSDCLSLVNRVSALVDDRSLCGPITHDIRQMVRSFNSCTFQHVKRGLNVLAHKLAKFSEFSVCSVWRGYSPDCIREDICNDILIM</sequence>
<accession>A0ACD5VPV2</accession>
<evidence type="ECO:0000313" key="2">
    <source>
        <dbReference type="Proteomes" id="UP001732700"/>
    </source>
</evidence>
<keyword evidence="2" id="KW-1185">Reference proteome</keyword>